<feature type="region of interest" description="Disordered" evidence="2">
    <location>
        <begin position="291"/>
        <end position="325"/>
    </location>
</feature>
<evidence type="ECO:0000256" key="1">
    <source>
        <dbReference type="ARBA" id="ARBA00009207"/>
    </source>
</evidence>
<gene>
    <name evidence="3" type="ORF">Triagg1_876</name>
</gene>
<comment type="caution">
    <text evidence="3">The sequence shown here is derived from an EMBL/GenBank/DDBJ whole genome shotgun (WGS) entry which is preliminary data.</text>
</comment>
<name>A0AAE1M348_9HYPO</name>
<protein>
    <recommendedName>
        <fullName evidence="5">Protein phosphatase 4 core regulatory subunit R2</fullName>
    </recommendedName>
</protein>
<dbReference type="Proteomes" id="UP001273209">
    <property type="component" value="Unassembled WGS sequence"/>
</dbReference>
<sequence length="531" mass="56627">MPAAVVTIKAQSQQSDHTRGTEPDDGLHLRQRLSKSSPPDRHRVPRNARLLPMEVDSDSDLLSKTAAGELPASEAWPALRDDILVRLDKIARNEFPIPKLPPPLPRSRFLDTRLLSSSSSSPAEPFSDDANKENAPLDEQPPSAAGAEPSTSAQQQPSQPSQSPSKGQEPGVLPKQLADMVDEIKNHIGSFKSYPPHTIQRIAELILYPRAHYKALPSYLHALDRVAAVTSGTDTYPLPPPIPDMSSIQLNGDEPNDPAMAVSWSNPTAVAVGSDEALGGALLTPIPWLIRRSTPPETTPSEPPAAQIHSESTETIDGPNGVGSIETVSVSINGVPSMGHSRGVTQGELLRQEQRAGIVPVSQLTKSHDMLLEGGRGGSASDDHPMDDEGEGGEEEAPHARGPDEIGVGDTGPQSETTSVMGEDGVEMQGIDLEAAVGRKHVDEKDESSAAEQQDETSQSCSERAKSPGAESVSSKREAEDDLEEDVVAKKVKEEPSGDGDTSMTSDSEEQKGDDESKDDTTDKENAKMEA</sequence>
<evidence type="ECO:0000313" key="4">
    <source>
        <dbReference type="Proteomes" id="UP001273209"/>
    </source>
</evidence>
<dbReference type="GO" id="GO:0005737">
    <property type="term" value="C:cytoplasm"/>
    <property type="evidence" value="ECO:0007669"/>
    <property type="project" value="TreeGrafter"/>
</dbReference>
<dbReference type="InterPro" id="IPR015267">
    <property type="entry name" value="PPP4R2"/>
</dbReference>
<dbReference type="GO" id="GO:0019888">
    <property type="term" value="F:protein phosphatase regulator activity"/>
    <property type="evidence" value="ECO:0007669"/>
    <property type="project" value="InterPro"/>
</dbReference>
<dbReference type="AlphaFoldDB" id="A0AAE1M348"/>
<feature type="compositionally biased region" description="Basic and acidic residues" evidence="2">
    <location>
        <begin position="487"/>
        <end position="496"/>
    </location>
</feature>
<dbReference type="PANTHER" id="PTHR16487">
    <property type="entry name" value="PPP4R2-RELATED PROTEIN"/>
    <property type="match status" value="1"/>
</dbReference>
<reference evidence="3" key="1">
    <citation type="submission" date="2023-11" db="EMBL/GenBank/DDBJ databases">
        <title>The genome sequences of three competitors of mushroom-forming fungi.</title>
        <authorList>
            <person name="Beijen E."/>
            <person name="Ohm R.A."/>
        </authorList>
    </citation>
    <scope>NUCLEOTIDE SEQUENCE</scope>
    <source>
        <strain evidence="3">CBS 100526</strain>
    </source>
</reference>
<dbReference type="EMBL" id="JAWRVG010000002">
    <property type="protein sequence ID" value="KAK4084396.1"/>
    <property type="molecule type" value="Genomic_DNA"/>
</dbReference>
<dbReference type="GO" id="GO:0030289">
    <property type="term" value="C:protein phosphatase 4 complex"/>
    <property type="evidence" value="ECO:0007669"/>
    <property type="project" value="InterPro"/>
</dbReference>
<dbReference type="GeneID" id="87923546"/>
<feature type="compositionally biased region" description="Basic and acidic residues" evidence="2">
    <location>
        <begin position="16"/>
        <end position="28"/>
    </location>
</feature>
<evidence type="ECO:0000313" key="3">
    <source>
        <dbReference type="EMBL" id="KAK4084396.1"/>
    </source>
</evidence>
<dbReference type="RefSeq" id="XP_062760100.1">
    <property type="nucleotide sequence ID" value="XM_062902228.1"/>
</dbReference>
<dbReference type="GO" id="GO:0005634">
    <property type="term" value="C:nucleus"/>
    <property type="evidence" value="ECO:0007669"/>
    <property type="project" value="TreeGrafter"/>
</dbReference>
<evidence type="ECO:0008006" key="5">
    <source>
        <dbReference type="Google" id="ProtNLM"/>
    </source>
</evidence>
<feature type="compositionally biased region" description="Polar residues" evidence="2">
    <location>
        <begin position="450"/>
        <end position="462"/>
    </location>
</feature>
<dbReference type="PANTHER" id="PTHR16487:SF0">
    <property type="entry name" value="PROTEIN PHOSPHATASE 4 REGULATORY SUBUNIT 2-RELATED"/>
    <property type="match status" value="1"/>
</dbReference>
<organism evidence="3 4">
    <name type="scientific">Trichoderma aggressivum f. europaeum</name>
    <dbReference type="NCBI Taxonomy" id="173218"/>
    <lineage>
        <taxon>Eukaryota</taxon>
        <taxon>Fungi</taxon>
        <taxon>Dikarya</taxon>
        <taxon>Ascomycota</taxon>
        <taxon>Pezizomycotina</taxon>
        <taxon>Sordariomycetes</taxon>
        <taxon>Hypocreomycetidae</taxon>
        <taxon>Hypocreales</taxon>
        <taxon>Hypocreaceae</taxon>
        <taxon>Trichoderma</taxon>
    </lineage>
</organism>
<feature type="region of interest" description="Disordered" evidence="2">
    <location>
        <begin position="115"/>
        <end position="172"/>
    </location>
</feature>
<evidence type="ECO:0000256" key="2">
    <source>
        <dbReference type="SAM" id="MobiDB-lite"/>
    </source>
</evidence>
<feature type="region of interest" description="Disordered" evidence="2">
    <location>
        <begin position="360"/>
        <end position="531"/>
    </location>
</feature>
<keyword evidence="4" id="KW-1185">Reference proteome</keyword>
<comment type="similarity">
    <text evidence="1">Belongs to the PPP4R2 family.</text>
</comment>
<feature type="compositionally biased region" description="Low complexity" evidence="2">
    <location>
        <begin position="149"/>
        <end position="170"/>
    </location>
</feature>
<proteinExistence type="inferred from homology"/>
<feature type="compositionally biased region" description="Acidic residues" evidence="2">
    <location>
        <begin position="385"/>
        <end position="395"/>
    </location>
</feature>
<feature type="region of interest" description="Disordered" evidence="2">
    <location>
        <begin position="1"/>
        <end position="59"/>
    </location>
</feature>
<accession>A0AAE1M348</accession>
<feature type="compositionally biased region" description="Basic and acidic residues" evidence="2">
    <location>
        <begin position="509"/>
        <end position="531"/>
    </location>
</feature>